<evidence type="ECO:0000256" key="8">
    <source>
        <dbReference type="SAM" id="Phobius"/>
    </source>
</evidence>
<feature type="transmembrane region" description="Helical" evidence="8">
    <location>
        <begin position="438"/>
        <end position="457"/>
    </location>
</feature>
<keyword evidence="5 8" id="KW-0812">Transmembrane</keyword>
<accession>A0AAW6SRG3</accession>
<comment type="subcellular location">
    <subcellularLocation>
        <location evidence="1">Cell membrane</location>
        <topology evidence="1">Multi-pass membrane protein</topology>
    </subcellularLocation>
</comment>
<feature type="transmembrane region" description="Helical" evidence="8">
    <location>
        <begin position="343"/>
        <end position="366"/>
    </location>
</feature>
<feature type="transmembrane region" description="Helical" evidence="8">
    <location>
        <begin position="184"/>
        <end position="206"/>
    </location>
</feature>
<feature type="transmembrane region" description="Helical" evidence="8">
    <location>
        <begin position="46"/>
        <end position="72"/>
    </location>
</feature>
<evidence type="ECO:0000256" key="6">
    <source>
        <dbReference type="ARBA" id="ARBA00022989"/>
    </source>
</evidence>
<reference evidence="9" key="1">
    <citation type="submission" date="2023-03" db="EMBL/GenBank/DDBJ databases">
        <title>Bacterial isolates from washroom surfaces on a university campus.</title>
        <authorList>
            <person name="Holman D.B."/>
            <person name="Gzyl K.E."/>
            <person name="Taheri A.E."/>
        </authorList>
    </citation>
    <scope>NUCLEOTIDE SEQUENCE</scope>
    <source>
        <strain evidence="9">RD03</strain>
    </source>
</reference>
<gene>
    <name evidence="9" type="ORF">P5X88_00575</name>
</gene>
<dbReference type="AlphaFoldDB" id="A0AAW6SRG3"/>
<dbReference type="InterPro" id="IPR000060">
    <property type="entry name" value="BCCT_transptr"/>
</dbReference>
<feature type="transmembrane region" description="Helical" evidence="8">
    <location>
        <begin position="397"/>
        <end position="417"/>
    </location>
</feature>
<keyword evidence="4" id="KW-1003">Cell membrane</keyword>
<keyword evidence="7 8" id="KW-0472">Membrane</keyword>
<evidence type="ECO:0000256" key="3">
    <source>
        <dbReference type="ARBA" id="ARBA00022448"/>
    </source>
</evidence>
<keyword evidence="6 8" id="KW-1133">Transmembrane helix</keyword>
<evidence type="ECO:0000256" key="1">
    <source>
        <dbReference type="ARBA" id="ARBA00004651"/>
    </source>
</evidence>
<feature type="transmembrane region" description="Helical" evidence="8">
    <location>
        <begin position="256"/>
        <end position="279"/>
    </location>
</feature>
<dbReference type="GO" id="GO:0022857">
    <property type="term" value="F:transmembrane transporter activity"/>
    <property type="evidence" value="ECO:0007669"/>
    <property type="project" value="InterPro"/>
</dbReference>
<feature type="transmembrane region" description="Helical" evidence="8">
    <location>
        <begin position="226"/>
        <end position="244"/>
    </location>
</feature>
<evidence type="ECO:0000313" key="10">
    <source>
        <dbReference type="Proteomes" id="UP001159179"/>
    </source>
</evidence>
<evidence type="ECO:0000313" key="9">
    <source>
        <dbReference type="EMBL" id="MDH5159412.1"/>
    </source>
</evidence>
<dbReference type="RefSeq" id="WP_280615369.1">
    <property type="nucleotide sequence ID" value="NZ_JAROYP010000001.1"/>
</dbReference>
<comment type="caution">
    <text evidence="9">The sequence shown here is derived from an EMBL/GenBank/DDBJ whole genome shotgun (WGS) entry which is preliminary data.</text>
</comment>
<comment type="similarity">
    <text evidence="2">Belongs to the BCCT transporter (TC 2.A.15) family.</text>
</comment>
<dbReference type="InterPro" id="IPR018093">
    <property type="entry name" value="BCCT_CS"/>
</dbReference>
<organism evidence="9 10">
    <name type="scientific">Heyndrickxia oleronia</name>
    <dbReference type="NCBI Taxonomy" id="38875"/>
    <lineage>
        <taxon>Bacteria</taxon>
        <taxon>Bacillati</taxon>
        <taxon>Bacillota</taxon>
        <taxon>Bacilli</taxon>
        <taxon>Bacillales</taxon>
        <taxon>Bacillaceae</taxon>
        <taxon>Heyndrickxia</taxon>
    </lineage>
</organism>
<dbReference type="PROSITE" id="PS01303">
    <property type="entry name" value="BCCT"/>
    <property type="match status" value="1"/>
</dbReference>
<dbReference type="NCBIfam" id="TIGR00842">
    <property type="entry name" value="bcct"/>
    <property type="match status" value="1"/>
</dbReference>
<sequence length="511" mass="56331">MKNISSVFWVSVAILLIAVVYGVAAPNNFETITSNIQTFLTSRFGWYYLILVSLIVIFCIFLILSPIGAITLGKPNDKPEYSTVSWFAMLFSAGMGIGLVFWGAAEPLSHFATNPPLSEPGSDDALKESMRFTFFHWGLHAWGIYALIALALAYFNFRKGEPGLISSTLTPILGKYASGKIGGLIDILAVLATVIGVATTLGFGAAQINGGLSFLFDIPNNFKVQLIIIGVVTVLFIISAWSGLGKGIKYLSNTNLVLAILLLILMFTAGPTLLILNLFTDTLGKYLQNIIQMSFRIAPLNSENRDWINSWTIFYWAWWISWSPFVGIFIARVSKGRTIRQFLIGVLLAPSIVSFIWFAVFGTASIHVQQQGRIDLTVLKTEEVLFGVFENVPMTTILSIIALILIAIFFITSADSATFVLGMQTTYGSLHPPNSVKLTWGILQSLVAVILLYSGGLQGLQNALIIAAFPFSIIIILMIISLYKSLMKERRDLRLYVRAKPIKKKTEPEPE</sequence>
<protein>
    <submittedName>
        <fullName evidence="9">BCCT family transporter</fullName>
    </submittedName>
</protein>
<dbReference type="GO" id="GO:0005886">
    <property type="term" value="C:plasma membrane"/>
    <property type="evidence" value="ECO:0007669"/>
    <property type="project" value="UniProtKB-SubCell"/>
</dbReference>
<dbReference type="Pfam" id="PF02028">
    <property type="entry name" value="BCCT"/>
    <property type="match status" value="1"/>
</dbReference>
<evidence type="ECO:0000256" key="4">
    <source>
        <dbReference type="ARBA" id="ARBA00022475"/>
    </source>
</evidence>
<evidence type="ECO:0000256" key="7">
    <source>
        <dbReference type="ARBA" id="ARBA00023136"/>
    </source>
</evidence>
<name>A0AAW6SRG3_9BACI</name>
<evidence type="ECO:0000256" key="2">
    <source>
        <dbReference type="ARBA" id="ARBA00005658"/>
    </source>
</evidence>
<dbReference type="EMBL" id="JAROYP010000001">
    <property type="protein sequence ID" value="MDH5159412.1"/>
    <property type="molecule type" value="Genomic_DNA"/>
</dbReference>
<feature type="transmembrane region" description="Helical" evidence="8">
    <location>
        <begin position="84"/>
        <end position="105"/>
    </location>
</feature>
<dbReference type="PANTHER" id="PTHR30047">
    <property type="entry name" value="HIGH-AFFINITY CHOLINE TRANSPORT PROTEIN-RELATED"/>
    <property type="match status" value="1"/>
</dbReference>
<dbReference type="PANTHER" id="PTHR30047:SF7">
    <property type="entry name" value="HIGH-AFFINITY CHOLINE TRANSPORT PROTEIN"/>
    <property type="match status" value="1"/>
</dbReference>
<evidence type="ECO:0000256" key="5">
    <source>
        <dbReference type="ARBA" id="ARBA00022692"/>
    </source>
</evidence>
<feature type="transmembrane region" description="Helical" evidence="8">
    <location>
        <begin position="463"/>
        <end position="483"/>
    </location>
</feature>
<dbReference type="Proteomes" id="UP001159179">
    <property type="component" value="Unassembled WGS sequence"/>
</dbReference>
<proteinExistence type="inferred from homology"/>
<feature type="transmembrane region" description="Helical" evidence="8">
    <location>
        <begin position="313"/>
        <end position="331"/>
    </location>
</feature>
<feature type="transmembrane region" description="Helical" evidence="8">
    <location>
        <begin position="134"/>
        <end position="157"/>
    </location>
</feature>
<keyword evidence="3" id="KW-0813">Transport</keyword>